<accession>H3A651</accession>
<feature type="compositionally biased region" description="Basic residues" evidence="1">
    <location>
        <begin position="1158"/>
        <end position="1172"/>
    </location>
</feature>
<evidence type="ECO:0000313" key="3">
    <source>
        <dbReference type="Proteomes" id="UP000008672"/>
    </source>
</evidence>
<feature type="compositionally biased region" description="Polar residues" evidence="1">
    <location>
        <begin position="408"/>
        <end position="421"/>
    </location>
</feature>
<organism evidence="2 3">
    <name type="scientific">Latimeria chalumnae</name>
    <name type="common">Coelacanth</name>
    <dbReference type="NCBI Taxonomy" id="7897"/>
    <lineage>
        <taxon>Eukaryota</taxon>
        <taxon>Metazoa</taxon>
        <taxon>Chordata</taxon>
        <taxon>Craniata</taxon>
        <taxon>Vertebrata</taxon>
        <taxon>Euteleostomi</taxon>
        <taxon>Coelacanthiformes</taxon>
        <taxon>Coelacanthidae</taxon>
        <taxon>Latimeria</taxon>
    </lineage>
</organism>
<reference evidence="2" key="2">
    <citation type="submission" date="2025-08" db="UniProtKB">
        <authorList>
            <consortium name="Ensembl"/>
        </authorList>
    </citation>
    <scope>IDENTIFICATION</scope>
</reference>
<dbReference type="PANTHER" id="PTHR14931">
    <property type="entry name" value="GENE 340-RELATED"/>
    <property type="match status" value="1"/>
</dbReference>
<feature type="region of interest" description="Disordered" evidence="1">
    <location>
        <begin position="396"/>
        <end position="423"/>
    </location>
</feature>
<feature type="compositionally biased region" description="Basic residues" evidence="1">
    <location>
        <begin position="1109"/>
        <end position="1132"/>
    </location>
</feature>
<feature type="compositionally biased region" description="Polar residues" evidence="1">
    <location>
        <begin position="1000"/>
        <end position="1012"/>
    </location>
</feature>
<dbReference type="OMA" id="AKNNWKM"/>
<dbReference type="eggNOG" id="KOG4565">
    <property type="taxonomic scope" value="Eukaryota"/>
</dbReference>
<dbReference type="HOGENOM" id="CLU_002400_0_0_1"/>
<protein>
    <submittedName>
        <fullName evidence="2">Ligand dependent nuclear receptor corepressor</fullName>
    </submittedName>
</protein>
<dbReference type="STRING" id="7897.ENSLACP00000005122"/>
<dbReference type="Ensembl" id="ENSLACT00000005168.1">
    <property type="protein sequence ID" value="ENSLACP00000005122.1"/>
    <property type="gene ID" value="ENSLACG00000004554.1"/>
</dbReference>
<feature type="compositionally biased region" description="Polar residues" evidence="1">
    <location>
        <begin position="1068"/>
        <end position="1083"/>
    </location>
</feature>
<dbReference type="AlphaFoldDB" id="H3A651"/>
<feature type="region of interest" description="Disordered" evidence="1">
    <location>
        <begin position="1065"/>
        <end position="1218"/>
    </location>
</feature>
<keyword evidence="3" id="KW-1185">Reference proteome</keyword>
<dbReference type="InterPro" id="IPR028104">
    <property type="entry name" value="DUF4553"/>
</dbReference>
<reference evidence="2" key="3">
    <citation type="submission" date="2025-09" db="UniProtKB">
        <authorList>
            <consortium name="Ensembl"/>
        </authorList>
    </citation>
    <scope>IDENTIFICATION</scope>
</reference>
<dbReference type="Pfam" id="PF15090">
    <property type="entry name" value="DUF4553"/>
    <property type="match status" value="1"/>
</dbReference>
<feature type="compositionally biased region" description="Basic and acidic residues" evidence="1">
    <location>
        <begin position="982"/>
        <end position="999"/>
    </location>
</feature>
<dbReference type="EMBL" id="AFYH01189662">
    <property type="status" value="NOT_ANNOTATED_CDS"/>
    <property type="molecule type" value="Genomic_DNA"/>
</dbReference>
<feature type="region of interest" description="Disordered" evidence="1">
    <location>
        <begin position="252"/>
        <end position="271"/>
    </location>
</feature>
<reference evidence="3" key="1">
    <citation type="submission" date="2011-08" db="EMBL/GenBank/DDBJ databases">
        <title>The draft genome of Latimeria chalumnae.</title>
        <authorList>
            <person name="Di Palma F."/>
            <person name="Alfoldi J."/>
            <person name="Johnson J."/>
            <person name="Berlin A."/>
            <person name="Gnerre S."/>
            <person name="Jaffe D."/>
            <person name="MacCallum I."/>
            <person name="Young S."/>
            <person name="Walker B.J."/>
            <person name="Lander E."/>
            <person name="Lindblad-Toh K."/>
        </authorList>
    </citation>
    <scope>NUCLEOTIDE SEQUENCE [LARGE SCALE GENOMIC DNA]</scope>
    <source>
        <strain evidence="3">Wild caught</strain>
    </source>
</reference>
<feature type="region of interest" description="Disordered" evidence="1">
    <location>
        <begin position="921"/>
        <end position="1012"/>
    </location>
</feature>
<dbReference type="Proteomes" id="UP000008672">
    <property type="component" value="Unassembled WGS sequence"/>
</dbReference>
<dbReference type="PANTHER" id="PTHR14931:SF2">
    <property type="entry name" value="LIGAND DEPENDENT NUCLEAR RECEPTOR COREPRESSOR"/>
    <property type="match status" value="1"/>
</dbReference>
<dbReference type="Bgee" id="ENSLACG00000004554">
    <property type="expression patterns" value="Expressed in chordate pharynx and 1 other cell type or tissue"/>
</dbReference>
<name>H3A651_LATCH</name>
<feature type="compositionally biased region" description="Basic and acidic residues" evidence="1">
    <location>
        <begin position="927"/>
        <end position="943"/>
    </location>
</feature>
<feature type="region of interest" description="Disordered" evidence="1">
    <location>
        <begin position="354"/>
        <end position="381"/>
    </location>
</feature>
<dbReference type="InParanoid" id="H3A651"/>
<evidence type="ECO:0000313" key="2">
    <source>
        <dbReference type="Ensembl" id="ENSLACP00000005122.1"/>
    </source>
</evidence>
<evidence type="ECO:0000256" key="1">
    <source>
        <dbReference type="SAM" id="MobiDB-lite"/>
    </source>
</evidence>
<proteinExistence type="predicted"/>
<feature type="compositionally biased region" description="Basic and acidic residues" evidence="1">
    <location>
        <begin position="950"/>
        <end position="960"/>
    </location>
</feature>
<dbReference type="GeneTree" id="ENSGT00940000154965"/>
<gene>
    <name evidence="2" type="primary">LCOR</name>
</gene>
<sequence length="1218" mass="135346">TTPGTNIKEKMVNCISEEENVGNLNVSQAQKNPLKALPEDVREAELCNTADKENALQCSSKATFQDNLDNSEQDGRTVQDYVHSLGGIKVANHLHHGDNFSAENTKDGLLCRSPSSIRKTSNGLSRVKTTPASIKSTRKSKRLSRVKQFVNDHDNQCDIVYISQPITECHFETRKSILSSRKTARKSTRGHLCNDNYWELPTVRTLARSLNVAGKGSCPALITDPSILITPKQLLTLPDSLPGLEVPVAANAEESTGDTTPLKGTPPNGELKDSATYAANETDLVVETSQTDQLQTTEGSCQPLVTLLPPPVKQNIQQEPELTESSALLQTVASGSFSEVKENVQTIEQPEEVNGVSPYVPDSCIESASGHNPEESPNTRLSAEPEFPLVATEMETSPSLQPEGDLQPASTCAHTGASDSSGVEAETVVTKKEELNADDDCENIPASPHLKETVEEIQDETIEQAPENKMEDDLHIDEVHTSASLEKKKRCRKIFDSSDRCLRSQQSQAEEREFDDSEKNSLLLPFLHVNLTKNPGAKRFKREVSVDEARNVNFPIDCFHKTLLEKMRDPDAPDESSTEDDVNEENVVTTRGTYKSMLAKELELEGEDLFGSLNYAVNHCKQNGLTISFDANSEERTLYLPGENHTVSLQGTENKATDSHAKLLVKSSKTHTGYLRNKRHLATNFVAESSQIPFKGGVKPMTSKTLLRHKKLALRSYNFRHTHLVLGEESSCTNAKPQKHLDFENEDFDPFGLKDIDAARDDRPKFLECCLEEENQELIANFNAKYVKVHKGWIQLEKENPPVQKAKSKSDKLKEIWKSKKRARKCRSTYEVQKLSPVQRLFMKKFNLSNICRWFLETTETKSLVIVKKINTRIPGDIQSTKAPLQKYSSLAIDPSSQAERLKKHLKKFAVASPAKSTWKSPKLWAKAKEKEDNNRTESRLDESASTSTKTDHSTESKVKDLRRHNSVKNPAGARILRKYSNIRDKLRTQHQINKKEKTSPSSSQTEKGSKSVCINSLLSPKLASQPKLDDSCSKPALVEAEIKGRGRKKLQEEIVAVRPERRKRINADTSLTNADQNPSSKGKSPVLRRRTPVGATGSASKKTGPRGAKVKNSIKKPKGKPPVKKRVKSRSLKQNAAASKKVTKSSKQRTTVGSSRKPQKGSGKGKGKGKGKQNMVKTLTRSKRKNVGSTKMRAPLKRKVTEKLGPTPNKRRRVDSK</sequence>